<organism evidence="1 2">
    <name type="scientific">Solanum commersonii</name>
    <name type="common">Commerson's wild potato</name>
    <name type="synonym">Commerson's nightshade</name>
    <dbReference type="NCBI Taxonomy" id="4109"/>
    <lineage>
        <taxon>Eukaryota</taxon>
        <taxon>Viridiplantae</taxon>
        <taxon>Streptophyta</taxon>
        <taxon>Embryophyta</taxon>
        <taxon>Tracheophyta</taxon>
        <taxon>Spermatophyta</taxon>
        <taxon>Magnoliopsida</taxon>
        <taxon>eudicotyledons</taxon>
        <taxon>Gunneridae</taxon>
        <taxon>Pentapetalae</taxon>
        <taxon>asterids</taxon>
        <taxon>lamiids</taxon>
        <taxon>Solanales</taxon>
        <taxon>Solanaceae</taxon>
        <taxon>Solanoideae</taxon>
        <taxon>Solaneae</taxon>
        <taxon>Solanum</taxon>
    </lineage>
</organism>
<proteinExistence type="predicted"/>
<name>A0A9J5XQ31_SOLCO</name>
<accession>A0A9J5XQ31</accession>
<dbReference type="AlphaFoldDB" id="A0A9J5XQ31"/>
<comment type="caution">
    <text evidence="1">The sequence shown here is derived from an EMBL/GenBank/DDBJ whole genome shotgun (WGS) entry which is preliminary data.</text>
</comment>
<gene>
    <name evidence="1" type="ORF">H5410_040412</name>
</gene>
<evidence type="ECO:0000313" key="2">
    <source>
        <dbReference type="Proteomes" id="UP000824120"/>
    </source>
</evidence>
<dbReference type="Proteomes" id="UP000824120">
    <property type="component" value="Chromosome 8"/>
</dbReference>
<protein>
    <submittedName>
        <fullName evidence="1">Uncharacterized protein</fullName>
    </submittedName>
</protein>
<sequence>MDLKKSIFELTKKLEVPCWIDILVIVVVDQILPEQAAFGRKGWWWSEQWSSLFRGLFFDGSHRKRITEGENR</sequence>
<reference evidence="1 2" key="1">
    <citation type="submission" date="2020-09" db="EMBL/GenBank/DDBJ databases">
        <title>De no assembly of potato wild relative species, Solanum commersonii.</title>
        <authorList>
            <person name="Cho K."/>
        </authorList>
    </citation>
    <scope>NUCLEOTIDE SEQUENCE [LARGE SCALE GENOMIC DNA]</scope>
    <source>
        <strain evidence="1">LZ3.2</strain>
        <tissue evidence="1">Leaf</tissue>
    </source>
</reference>
<evidence type="ECO:0000313" key="1">
    <source>
        <dbReference type="EMBL" id="KAG5589898.1"/>
    </source>
</evidence>
<keyword evidence="2" id="KW-1185">Reference proteome</keyword>
<dbReference type="EMBL" id="JACXVP010000008">
    <property type="protein sequence ID" value="KAG5589898.1"/>
    <property type="molecule type" value="Genomic_DNA"/>
</dbReference>